<protein>
    <submittedName>
        <fullName evidence="1">Uncharacterized protein</fullName>
    </submittedName>
</protein>
<comment type="caution">
    <text evidence="1">The sequence shown here is derived from an EMBL/GenBank/DDBJ whole genome shotgun (WGS) entry which is preliminary data.</text>
</comment>
<accession>A0A1X1YBL0</accession>
<dbReference type="AlphaFoldDB" id="A0A1X1YBL0"/>
<name>A0A1X1YBL0_9MYCO</name>
<dbReference type="EMBL" id="LQPG01000035">
    <property type="protein sequence ID" value="ORW08436.1"/>
    <property type="molecule type" value="Genomic_DNA"/>
</dbReference>
<dbReference type="Proteomes" id="UP000193866">
    <property type="component" value="Unassembled WGS sequence"/>
</dbReference>
<sequence length="83" mass="8952">MSVRWAQQWTSVDIDTGESSTEYRRGGTLGTPAGTTWYLAPVAFDGSAYQLAGRTARGFRDVQLPAIPGLDPPAVVPIHDHPL</sequence>
<evidence type="ECO:0000313" key="2">
    <source>
        <dbReference type="Proteomes" id="UP000193866"/>
    </source>
</evidence>
<keyword evidence="2" id="KW-1185">Reference proteome</keyword>
<reference evidence="1 2" key="1">
    <citation type="submission" date="2016-01" db="EMBL/GenBank/DDBJ databases">
        <title>The new phylogeny of the genus Mycobacterium.</title>
        <authorList>
            <person name="Tarcisio F."/>
            <person name="Conor M."/>
            <person name="Antonella G."/>
            <person name="Elisabetta G."/>
            <person name="Giulia F.S."/>
            <person name="Sara T."/>
            <person name="Anna F."/>
            <person name="Clotilde B."/>
            <person name="Roberto B."/>
            <person name="Veronica D.S."/>
            <person name="Fabio R."/>
            <person name="Monica P."/>
            <person name="Olivier J."/>
            <person name="Enrico T."/>
            <person name="Nicola S."/>
        </authorList>
    </citation>
    <scope>NUCLEOTIDE SEQUENCE [LARGE SCALE GENOMIC DNA]</scope>
    <source>
        <strain evidence="1 2">DSM 45394</strain>
    </source>
</reference>
<gene>
    <name evidence="1" type="ORF">AWC16_18725</name>
</gene>
<evidence type="ECO:0000313" key="1">
    <source>
        <dbReference type="EMBL" id="ORW08436.1"/>
    </source>
</evidence>
<organism evidence="1 2">
    <name type="scientific">Mycolicibacter longobardus</name>
    <dbReference type="NCBI Taxonomy" id="1108812"/>
    <lineage>
        <taxon>Bacteria</taxon>
        <taxon>Bacillati</taxon>
        <taxon>Actinomycetota</taxon>
        <taxon>Actinomycetes</taxon>
        <taxon>Mycobacteriales</taxon>
        <taxon>Mycobacteriaceae</taxon>
        <taxon>Mycolicibacter</taxon>
    </lineage>
</organism>
<proteinExistence type="predicted"/>